<dbReference type="PANTHER" id="PTHR43428:SF1">
    <property type="entry name" value="ARSENATE REDUCTASE"/>
    <property type="match status" value="1"/>
</dbReference>
<dbReference type="RefSeq" id="WP_301134397.1">
    <property type="nucleotide sequence ID" value="NZ_JAUHPW010000008.1"/>
</dbReference>
<dbReference type="Gene3D" id="1.10.10.10">
    <property type="entry name" value="Winged helix-like DNA-binding domain superfamily/Winged helix DNA-binding domain"/>
    <property type="match status" value="1"/>
</dbReference>
<dbReference type="PRINTS" id="PR00778">
    <property type="entry name" value="HTHARSR"/>
</dbReference>
<dbReference type="InterPro" id="IPR001845">
    <property type="entry name" value="HTH_ArsR_DNA-bd_dom"/>
</dbReference>
<dbReference type="Pfam" id="PF01022">
    <property type="entry name" value="HTH_5"/>
    <property type="match status" value="1"/>
</dbReference>
<sequence length="225" mass="23449">MTDRLAVLAALADAHRLALVDALADGDLAPGELGARTGMTSSLLAHHLRVLDEAGVVERRRSDADGRRSYLALLWSPLVEAALARPAAAPVEPPARVVFTCTANSARSQMAAAMLAAARIVPVASAGTEPAPRIHPLALDELDRRGLAPVALAPAALDEVRDAGDLVVAVCDLAYEDCGGDLHWSVPDPAAEGTTRAFAAAFDALEPRVRRLAATLRTTTTASSR</sequence>
<keyword evidence="4" id="KW-1185">Reference proteome</keyword>
<name>A0ABT8GB57_9MICO</name>
<proteinExistence type="predicted"/>
<dbReference type="SUPFAM" id="SSF46785">
    <property type="entry name" value="Winged helix' DNA-binding domain"/>
    <property type="match status" value="1"/>
</dbReference>
<dbReference type="SMART" id="SM00226">
    <property type="entry name" value="LMWPc"/>
    <property type="match status" value="1"/>
</dbReference>
<dbReference type="InterPro" id="IPR011991">
    <property type="entry name" value="ArsR-like_HTH"/>
</dbReference>
<protein>
    <submittedName>
        <fullName evidence="3">ArsR family transcriptional regulator</fullName>
    </submittedName>
</protein>
<dbReference type="Pfam" id="PF01451">
    <property type="entry name" value="LMWPc"/>
    <property type="match status" value="1"/>
</dbReference>
<dbReference type="Proteomes" id="UP001172728">
    <property type="component" value="Unassembled WGS sequence"/>
</dbReference>
<dbReference type="CDD" id="cd00090">
    <property type="entry name" value="HTH_ARSR"/>
    <property type="match status" value="1"/>
</dbReference>
<reference evidence="3" key="1">
    <citation type="submission" date="2023-06" db="EMBL/GenBank/DDBJ databases">
        <title>Sysu t00192.</title>
        <authorList>
            <person name="Gao L."/>
            <person name="Fang B.-Z."/>
            <person name="Li W.-J."/>
        </authorList>
    </citation>
    <scope>NUCLEOTIDE SEQUENCE</scope>
    <source>
        <strain evidence="3">SYSU T00192</strain>
    </source>
</reference>
<dbReference type="InterPro" id="IPR036390">
    <property type="entry name" value="WH_DNA-bd_sf"/>
</dbReference>
<dbReference type="InterPro" id="IPR036196">
    <property type="entry name" value="Ptyr_pPase_sf"/>
</dbReference>
<accession>A0ABT8GB57</accession>
<evidence type="ECO:0000313" key="4">
    <source>
        <dbReference type="Proteomes" id="UP001172728"/>
    </source>
</evidence>
<evidence type="ECO:0000259" key="2">
    <source>
        <dbReference type="PROSITE" id="PS50987"/>
    </source>
</evidence>
<keyword evidence="1" id="KW-0059">Arsenical resistance</keyword>
<dbReference type="SMART" id="SM00418">
    <property type="entry name" value="HTH_ARSR"/>
    <property type="match status" value="1"/>
</dbReference>
<dbReference type="Gene3D" id="3.40.50.2300">
    <property type="match status" value="1"/>
</dbReference>
<comment type="caution">
    <text evidence="3">The sequence shown here is derived from an EMBL/GenBank/DDBJ whole genome shotgun (WGS) entry which is preliminary data.</text>
</comment>
<feature type="domain" description="HTH arsR-type" evidence="2">
    <location>
        <begin position="1"/>
        <end position="90"/>
    </location>
</feature>
<dbReference type="EMBL" id="JAUHPW010000008">
    <property type="protein sequence ID" value="MDN4476292.1"/>
    <property type="molecule type" value="Genomic_DNA"/>
</dbReference>
<dbReference type="InterPro" id="IPR036388">
    <property type="entry name" value="WH-like_DNA-bd_sf"/>
</dbReference>
<evidence type="ECO:0000256" key="1">
    <source>
        <dbReference type="ARBA" id="ARBA00022849"/>
    </source>
</evidence>
<dbReference type="SUPFAM" id="SSF52788">
    <property type="entry name" value="Phosphotyrosine protein phosphatases I"/>
    <property type="match status" value="1"/>
</dbReference>
<dbReference type="InterPro" id="IPR023485">
    <property type="entry name" value="Ptyr_pPase"/>
</dbReference>
<gene>
    <name evidence="3" type="ORF">QQX09_10535</name>
</gene>
<organism evidence="3 4">
    <name type="scientific">Demequina litoralis</name>
    <dbReference type="NCBI Taxonomy" id="3051660"/>
    <lineage>
        <taxon>Bacteria</taxon>
        <taxon>Bacillati</taxon>
        <taxon>Actinomycetota</taxon>
        <taxon>Actinomycetes</taxon>
        <taxon>Micrococcales</taxon>
        <taxon>Demequinaceae</taxon>
        <taxon>Demequina</taxon>
    </lineage>
</organism>
<dbReference type="PANTHER" id="PTHR43428">
    <property type="entry name" value="ARSENATE REDUCTASE"/>
    <property type="match status" value="1"/>
</dbReference>
<evidence type="ECO:0000313" key="3">
    <source>
        <dbReference type="EMBL" id="MDN4476292.1"/>
    </source>
</evidence>
<dbReference type="PROSITE" id="PS50987">
    <property type="entry name" value="HTH_ARSR_2"/>
    <property type="match status" value="1"/>
</dbReference>